<evidence type="ECO:0000256" key="1">
    <source>
        <dbReference type="SAM" id="MobiDB-lite"/>
    </source>
</evidence>
<feature type="compositionally biased region" description="Basic and acidic residues" evidence="1">
    <location>
        <begin position="29"/>
        <end position="44"/>
    </location>
</feature>
<keyword evidence="3" id="KW-1185">Reference proteome</keyword>
<sequence>MAHRGSELVRRARGEAKEEGATGAEGEDVLQRDRERPEETRTPEMDEVQSTMGPDPGEETLLAHSSTILAAIKDTKQALETQIVAEVEEAGILSADHRKLAEQA</sequence>
<organism evidence="2 3">
    <name type="scientific">Pleurodeles waltl</name>
    <name type="common">Iberian ribbed newt</name>
    <dbReference type="NCBI Taxonomy" id="8319"/>
    <lineage>
        <taxon>Eukaryota</taxon>
        <taxon>Metazoa</taxon>
        <taxon>Chordata</taxon>
        <taxon>Craniata</taxon>
        <taxon>Vertebrata</taxon>
        <taxon>Euteleostomi</taxon>
        <taxon>Amphibia</taxon>
        <taxon>Batrachia</taxon>
        <taxon>Caudata</taxon>
        <taxon>Salamandroidea</taxon>
        <taxon>Salamandridae</taxon>
        <taxon>Pleurodelinae</taxon>
        <taxon>Pleurodeles</taxon>
    </lineage>
</organism>
<dbReference type="Proteomes" id="UP001066276">
    <property type="component" value="Chromosome 1_2"/>
</dbReference>
<reference evidence="2" key="1">
    <citation type="journal article" date="2022" name="bioRxiv">
        <title>Sequencing and chromosome-scale assembly of the giantPleurodeles waltlgenome.</title>
        <authorList>
            <person name="Brown T."/>
            <person name="Elewa A."/>
            <person name="Iarovenko S."/>
            <person name="Subramanian E."/>
            <person name="Araus A.J."/>
            <person name="Petzold A."/>
            <person name="Susuki M."/>
            <person name="Suzuki K.-i.T."/>
            <person name="Hayashi T."/>
            <person name="Toyoda A."/>
            <person name="Oliveira C."/>
            <person name="Osipova E."/>
            <person name="Leigh N.D."/>
            <person name="Simon A."/>
            <person name="Yun M.H."/>
        </authorList>
    </citation>
    <scope>NUCLEOTIDE SEQUENCE</scope>
    <source>
        <strain evidence="2">20211129_DDA</strain>
        <tissue evidence="2">Liver</tissue>
    </source>
</reference>
<evidence type="ECO:0000313" key="3">
    <source>
        <dbReference type="Proteomes" id="UP001066276"/>
    </source>
</evidence>
<dbReference type="EMBL" id="JANPWB010000002">
    <property type="protein sequence ID" value="KAJ1209420.1"/>
    <property type="molecule type" value="Genomic_DNA"/>
</dbReference>
<protein>
    <recommendedName>
        <fullName evidence="4">Huntingtin interacting protein K</fullName>
    </recommendedName>
</protein>
<gene>
    <name evidence="2" type="ORF">NDU88_004798</name>
</gene>
<name>A0AAV7W605_PLEWA</name>
<dbReference type="AlphaFoldDB" id="A0AAV7W605"/>
<feature type="region of interest" description="Disordered" evidence="1">
    <location>
        <begin position="1"/>
        <end position="61"/>
    </location>
</feature>
<comment type="caution">
    <text evidence="2">The sequence shown here is derived from an EMBL/GenBank/DDBJ whole genome shotgun (WGS) entry which is preliminary data.</text>
</comment>
<proteinExistence type="predicted"/>
<feature type="compositionally biased region" description="Basic and acidic residues" evidence="1">
    <location>
        <begin position="1"/>
        <end position="20"/>
    </location>
</feature>
<evidence type="ECO:0008006" key="4">
    <source>
        <dbReference type="Google" id="ProtNLM"/>
    </source>
</evidence>
<accession>A0AAV7W605</accession>
<evidence type="ECO:0000313" key="2">
    <source>
        <dbReference type="EMBL" id="KAJ1209420.1"/>
    </source>
</evidence>